<gene>
    <name evidence="3" type="ORF">A2311_01420</name>
</gene>
<dbReference type="PANTHER" id="PTHR37478:SF2">
    <property type="entry name" value="UPF0251 PROTEIN TK0562"/>
    <property type="match status" value="1"/>
</dbReference>
<protein>
    <recommendedName>
        <fullName evidence="2">UPF0251 protein A2311_01420</fullName>
    </recommendedName>
</protein>
<evidence type="ECO:0000313" key="3">
    <source>
        <dbReference type="EMBL" id="OGC36305.1"/>
    </source>
</evidence>
<dbReference type="Pfam" id="PF02001">
    <property type="entry name" value="DUF134"/>
    <property type="match status" value="1"/>
</dbReference>
<dbReference type="EMBL" id="MEUF01000016">
    <property type="protein sequence ID" value="OGC36305.1"/>
    <property type="molecule type" value="Genomic_DNA"/>
</dbReference>
<accession>A0A1F4TUA7</accession>
<evidence type="ECO:0000256" key="1">
    <source>
        <dbReference type="ARBA" id="ARBA00009350"/>
    </source>
</evidence>
<dbReference type="AlphaFoldDB" id="A0A1F4TUA7"/>
<dbReference type="PANTHER" id="PTHR37478">
    <property type="match status" value="1"/>
</dbReference>
<comment type="similarity">
    <text evidence="1 2">Belongs to the UPF0251 family.</text>
</comment>
<evidence type="ECO:0000313" key="4">
    <source>
        <dbReference type="Proteomes" id="UP000178951"/>
    </source>
</evidence>
<dbReference type="HAMAP" id="MF_00674">
    <property type="entry name" value="UPF0251"/>
    <property type="match status" value="1"/>
</dbReference>
<proteinExistence type="inferred from homology"/>
<dbReference type="Proteomes" id="UP000178951">
    <property type="component" value="Unassembled WGS sequence"/>
</dbReference>
<dbReference type="STRING" id="1802583.A2311_01420"/>
<comment type="caution">
    <text evidence="3">The sequence shown here is derived from an EMBL/GenBank/DDBJ whole genome shotgun (WGS) entry which is preliminary data.</text>
</comment>
<dbReference type="InterPro" id="IPR002852">
    <property type="entry name" value="UPF0251"/>
</dbReference>
<evidence type="ECO:0000256" key="2">
    <source>
        <dbReference type="HAMAP-Rule" id="MF_00674"/>
    </source>
</evidence>
<name>A0A1F4TUA7_UNCSA</name>
<sequence length="103" mass="11428">MRPKKTRTICCSTNERCFKPQCLATSRLKSVQITLDEFEAVRLADLLGLQQVEAAKQMKVSRPTFSRILSSAHAKVADGLVNLKEILIAGGCCVVAPRNRRKI</sequence>
<organism evidence="3 4">
    <name type="scientific">candidate division WOR-1 bacterium RIFOXYB2_FULL_48_7</name>
    <dbReference type="NCBI Taxonomy" id="1802583"/>
    <lineage>
        <taxon>Bacteria</taxon>
        <taxon>Bacillati</taxon>
        <taxon>Saganbacteria</taxon>
    </lineage>
</organism>
<reference evidence="3 4" key="1">
    <citation type="journal article" date="2016" name="Nat. Commun.">
        <title>Thousands of microbial genomes shed light on interconnected biogeochemical processes in an aquifer system.</title>
        <authorList>
            <person name="Anantharaman K."/>
            <person name="Brown C.T."/>
            <person name="Hug L.A."/>
            <person name="Sharon I."/>
            <person name="Castelle C.J."/>
            <person name="Probst A.J."/>
            <person name="Thomas B.C."/>
            <person name="Singh A."/>
            <person name="Wilkins M.J."/>
            <person name="Karaoz U."/>
            <person name="Brodie E.L."/>
            <person name="Williams K.H."/>
            <person name="Hubbard S.S."/>
            <person name="Banfield J.F."/>
        </authorList>
    </citation>
    <scope>NUCLEOTIDE SEQUENCE [LARGE SCALE GENOMIC DNA]</scope>
</reference>